<feature type="transmembrane region" description="Helical" evidence="2">
    <location>
        <begin position="25"/>
        <end position="41"/>
    </location>
</feature>
<keyword evidence="4" id="KW-1185">Reference proteome</keyword>
<dbReference type="eggNOG" id="ENOG502RW7M">
    <property type="taxonomic scope" value="Eukaryota"/>
</dbReference>
<gene>
    <name evidence="3" type="ORF">A1O1_02701</name>
</gene>
<keyword evidence="2" id="KW-1133">Transmembrane helix</keyword>
<sequence length="87" mass="9883">QPQPQPESSIPGYRPGPFLTRGKKFLLASAIFVPIGSYVWLRRLEAKSREHTRLLEEEGRRNWIQAERERSARRDLSVPVGRSGGGV</sequence>
<keyword evidence="2" id="KW-0812">Transmembrane</keyword>
<comment type="caution">
    <text evidence="3">The sequence shown here is derived from an EMBL/GenBank/DDBJ whole genome shotgun (WGS) entry which is preliminary data.</text>
</comment>
<reference evidence="3 4" key="1">
    <citation type="submission" date="2013-03" db="EMBL/GenBank/DDBJ databases">
        <title>The Genome Sequence of Capronia coronata CBS 617.96.</title>
        <authorList>
            <consortium name="The Broad Institute Genomics Platform"/>
            <person name="Cuomo C."/>
            <person name="de Hoog S."/>
            <person name="Gorbushina A."/>
            <person name="Walker B."/>
            <person name="Young S.K."/>
            <person name="Zeng Q."/>
            <person name="Gargeya S."/>
            <person name="Fitzgerald M."/>
            <person name="Haas B."/>
            <person name="Abouelleil A."/>
            <person name="Allen A.W."/>
            <person name="Alvarado L."/>
            <person name="Arachchi H.M."/>
            <person name="Berlin A.M."/>
            <person name="Chapman S.B."/>
            <person name="Gainer-Dewar J."/>
            <person name="Goldberg J."/>
            <person name="Griggs A."/>
            <person name="Gujja S."/>
            <person name="Hansen M."/>
            <person name="Howarth C."/>
            <person name="Imamovic A."/>
            <person name="Ireland A."/>
            <person name="Larimer J."/>
            <person name="McCowan C."/>
            <person name="Murphy C."/>
            <person name="Pearson M."/>
            <person name="Poon T.W."/>
            <person name="Priest M."/>
            <person name="Roberts A."/>
            <person name="Saif S."/>
            <person name="Shea T."/>
            <person name="Sisk P."/>
            <person name="Sykes S."/>
            <person name="Wortman J."/>
            <person name="Nusbaum C."/>
            <person name="Birren B."/>
        </authorList>
    </citation>
    <scope>NUCLEOTIDE SEQUENCE [LARGE SCALE GENOMIC DNA]</scope>
    <source>
        <strain evidence="3 4">CBS 617.96</strain>
    </source>
</reference>
<accession>W9YN08</accession>
<dbReference type="AlphaFoldDB" id="W9YN08"/>
<evidence type="ECO:0000256" key="1">
    <source>
        <dbReference type="SAM" id="MobiDB-lite"/>
    </source>
</evidence>
<dbReference type="OrthoDB" id="4158312at2759"/>
<evidence type="ECO:0000256" key="2">
    <source>
        <dbReference type="SAM" id="Phobius"/>
    </source>
</evidence>
<dbReference type="Proteomes" id="UP000019484">
    <property type="component" value="Unassembled WGS sequence"/>
</dbReference>
<organism evidence="3 4">
    <name type="scientific">Capronia coronata CBS 617.96</name>
    <dbReference type="NCBI Taxonomy" id="1182541"/>
    <lineage>
        <taxon>Eukaryota</taxon>
        <taxon>Fungi</taxon>
        <taxon>Dikarya</taxon>
        <taxon>Ascomycota</taxon>
        <taxon>Pezizomycotina</taxon>
        <taxon>Eurotiomycetes</taxon>
        <taxon>Chaetothyriomycetidae</taxon>
        <taxon>Chaetothyriales</taxon>
        <taxon>Herpotrichiellaceae</taxon>
        <taxon>Capronia</taxon>
    </lineage>
</organism>
<dbReference type="HOGENOM" id="CLU_191093_0_0_1"/>
<feature type="region of interest" description="Disordered" evidence="1">
    <location>
        <begin position="68"/>
        <end position="87"/>
    </location>
</feature>
<name>W9YN08_9EURO</name>
<dbReference type="EMBL" id="AMWN01000002">
    <property type="protein sequence ID" value="EXJ94307.1"/>
    <property type="molecule type" value="Genomic_DNA"/>
</dbReference>
<feature type="non-terminal residue" evidence="3">
    <location>
        <position position="1"/>
    </location>
</feature>
<evidence type="ECO:0000313" key="4">
    <source>
        <dbReference type="Proteomes" id="UP000019484"/>
    </source>
</evidence>
<evidence type="ECO:0000313" key="3">
    <source>
        <dbReference type="EMBL" id="EXJ94307.1"/>
    </source>
</evidence>
<keyword evidence="2" id="KW-0472">Membrane</keyword>
<dbReference type="GeneID" id="19157600"/>
<dbReference type="RefSeq" id="XP_007721801.1">
    <property type="nucleotide sequence ID" value="XM_007723611.1"/>
</dbReference>
<proteinExistence type="predicted"/>
<protein>
    <submittedName>
        <fullName evidence="3">Uncharacterized protein</fullName>
    </submittedName>
</protein>